<sequence>MAKTCRPIIFSTFQPVQPYLLGNCRLPTLNVSEAVYMQHLMGIDGVIVALVQEIIEAVSDMIMMKPCLNGFKCFLTLKQLVVSFQEELRLSERRRADVEAQLKHELEKKVLRSTCRAHERNELKKRLAAKEKEVKVVVDEATNGGYFLASLHAAREALANFDLSQIHGWNREHILAIADELKAKADALAPAPAPANDIASNNGPSKGEANAIDEWGMKEAEQKAEEEKADKDLN</sequence>
<dbReference type="Proteomes" id="UP001168877">
    <property type="component" value="Unassembled WGS sequence"/>
</dbReference>
<comment type="caution">
    <text evidence="3">The sequence shown here is derived from an EMBL/GenBank/DDBJ whole genome shotgun (WGS) entry which is preliminary data.</text>
</comment>
<evidence type="ECO:0000313" key="4">
    <source>
        <dbReference type="Proteomes" id="UP001168877"/>
    </source>
</evidence>
<feature type="coiled-coil region" evidence="1">
    <location>
        <begin position="81"/>
        <end position="140"/>
    </location>
</feature>
<evidence type="ECO:0000313" key="3">
    <source>
        <dbReference type="EMBL" id="KAK0591407.1"/>
    </source>
</evidence>
<keyword evidence="4" id="KW-1185">Reference proteome</keyword>
<proteinExistence type="predicted"/>
<feature type="region of interest" description="Disordered" evidence="2">
    <location>
        <begin position="191"/>
        <end position="234"/>
    </location>
</feature>
<dbReference type="AlphaFoldDB" id="A0AA39SHU0"/>
<feature type="compositionally biased region" description="Basic and acidic residues" evidence="2">
    <location>
        <begin position="215"/>
        <end position="234"/>
    </location>
</feature>
<dbReference type="EMBL" id="JAUESC010000380">
    <property type="protein sequence ID" value="KAK0591407.1"/>
    <property type="molecule type" value="Genomic_DNA"/>
</dbReference>
<protein>
    <submittedName>
        <fullName evidence="3">Uncharacterized protein</fullName>
    </submittedName>
</protein>
<name>A0AA39SHU0_ACESA</name>
<reference evidence="3" key="1">
    <citation type="journal article" date="2022" name="Plant J.">
        <title>Strategies of tolerance reflected in two North American maple genomes.</title>
        <authorList>
            <person name="McEvoy S.L."/>
            <person name="Sezen U.U."/>
            <person name="Trouern-Trend A."/>
            <person name="McMahon S.M."/>
            <person name="Schaberg P.G."/>
            <person name="Yang J."/>
            <person name="Wegrzyn J.L."/>
            <person name="Swenson N.G."/>
        </authorList>
    </citation>
    <scope>NUCLEOTIDE SEQUENCE</scope>
    <source>
        <strain evidence="3">NS2018</strain>
    </source>
</reference>
<organism evidence="3 4">
    <name type="scientific">Acer saccharum</name>
    <name type="common">Sugar maple</name>
    <dbReference type="NCBI Taxonomy" id="4024"/>
    <lineage>
        <taxon>Eukaryota</taxon>
        <taxon>Viridiplantae</taxon>
        <taxon>Streptophyta</taxon>
        <taxon>Embryophyta</taxon>
        <taxon>Tracheophyta</taxon>
        <taxon>Spermatophyta</taxon>
        <taxon>Magnoliopsida</taxon>
        <taxon>eudicotyledons</taxon>
        <taxon>Gunneridae</taxon>
        <taxon>Pentapetalae</taxon>
        <taxon>rosids</taxon>
        <taxon>malvids</taxon>
        <taxon>Sapindales</taxon>
        <taxon>Sapindaceae</taxon>
        <taxon>Hippocastanoideae</taxon>
        <taxon>Acereae</taxon>
        <taxon>Acer</taxon>
    </lineage>
</organism>
<evidence type="ECO:0000256" key="2">
    <source>
        <dbReference type="SAM" id="MobiDB-lite"/>
    </source>
</evidence>
<reference evidence="3" key="2">
    <citation type="submission" date="2023-06" db="EMBL/GenBank/DDBJ databases">
        <authorList>
            <person name="Swenson N.G."/>
            <person name="Wegrzyn J.L."/>
            <person name="Mcevoy S.L."/>
        </authorList>
    </citation>
    <scope>NUCLEOTIDE SEQUENCE</scope>
    <source>
        <strain evidence="3">NS2018</strain>
        <tissue evidence="3">Leaf</tissue>
    </source>
</reference>
<accession>A0AA39SHU0</accession>
<keyword evidence="1" id="KW-0175">Coiled coil</keyword>
<gene>
    <name evidence="3" type="ORF">LWI29_001305</name>
</gene>
<evidence type="ECO:0000256" key="1">
    <source>
        <dbReference type="SAM" id="Coils"/>
    </source>
</evidence>